<sequence>MNPLERLRDAEFALPRADGIDRHDINVRPSDAGAGIMGPTATTYPKDFEGSEGLHGGSSGAGELVVGLFDRGQHRGGGRHGPVP</sequence>
<evidence type="ECO:0000256" key="1">
    <source>
        <dbReference type="SAM" id="MobiDB-lite"/>
    </source>
</evidence>
<organism evidence="2 3">
    <name type="scientific">Luedemannella helvata</name>
    <dbReference type="NCBI Taxonomy" id="349315"/>
    <lineage>
        <taxon>Bacteria</taxon>
        <taxon>Bacillati</taxon>
        <taxon>Actinomycetota</taxon>
        <taxon>Actinomycetes</taxon>
        <taxon>Micromonosporales</taxon>
        <taxon>Micromonosporaceae</taxon>
        <taxon>Luedemannella</taxon>
    </lineage>
</organism>
<reference evidence="2 3" key="1">
    <citation type="journal article" date="2019" name="Int. J. Syst. Evol. Microbiol.">
        <title>The Global Catalogue of Microorganisms (GCM) 10K type strain sequencing project: providing services to taxonomists for standard genome sequencing and annotation.</title>
        <authorList>
            <consortium name="The Broad Institute Genomics Platform"/>
            <consortium name="The Broad Institute Genome Sequencing Center for Infectious Disease"/>
            <person name="Wu L."/>
            <person name="Ma J."/>
        </authorList>
    </citation>
    <scope>NUCLEOTIDE SEQUENCE [LARGE SCALE GENOMIC DNA]</scope>
    <source>
        <strain evidence="2 3">JCM 13249</strain>
    </source>
</reference>
<feature type="region of interest" description="Disordered" evidence="1">
    <location>
        <begin position="24"/>
        <end position="84"/>
    </location>
</feature>
<dbReference type="EMBL" id="BAAALS010000015">
    <property type="protein sequence ID" value="GAA1758964.1"/>
    <property type="molecule type" value="Genomic_DNA"/>
</dbReference>
<name>A0ABN2KKW1_9ACTN</name>
<comment type="caution">
    <text evidence="2">The sequence shown here is derived from an EMBL/GenBank/DDBJ whole genome shotgun (WGS) entry which is preliminary data.</text>
</comment>
<keyword evidence="3" id="KW-1185">Reference proteome</keyword>
<dbReference type="Proteomes" id="UP001500655">
    <property type="component" value="Unassembled WGS sequence"/>
</dbReference>
<gene>
    <name evidence="2" type="ORF">GCM10009681_32780</name>
</gene>
<evidence type="ECO:0000313" key="3">
    <source>
        <dbReference type="Proteomes" id="UP001500655"/>
    </source>
</evidence>
<proteinExistence type="predicted"/>
<evidence type="ECO:0000313" key="2">
    <source>
        <dbReference type="EMBL" id="GAA1758964.1"/>
    </source>
</evidence>
<protein>
    <submittedName>
        <fullName evidence="2">Uncharacterized protein</fullName>
    </submittedName>
</protein>
<accession>A0ABN2KKW1</accession>